<dbReference type="eggNOG" id="COG2931">
    <property type="taxonomic scope" value="Bacteria"/>
</dbReference>
<feature type="domain" description="Cadherin" evidence="2">
    <location>
        <begin position="1830"/>
        <end position="1914"/>
    </location>
</feature>
<feature type="domain" description="Cadherin" evidence="2">
    <location>
        <begin position="822"/>
        <end position="908"/>
    </location>
</feature>
<dbReference type="InterPro" id="IPR010221">
    <property type="entry name" value="VCBS_dom"/>
</dbReference>
<dbReference type="InterPro" id="IPR011049">
    <property type="entry name" value="Serralysin-like_metalloprot_C"/>
</dbReference>
<accession>D4ZCS1</accession>
<organism evidence="3 4">
    <name type="scientific">Shewanella violacea (strain JCM 10179 / CIP 106290 / LMG 19151 / DSS12)</name>
    <dbReference type="NCBI Taxonomy" id="637905"/>
    <lineage>
        <taxon>Bacteria</taxon>
        <taxon>Pseudomonadati</taxon>
        <taxon>Pseudomonadota</taxon>
        <taxon>Gammaproteobacteria</taxon>
        <taxon>Alteromonadales</taxon>
        <taxon>Shewanellaceae</taxon>
        <taxon>Shewanella</taxon>
    </lineage>
</organism>
<dbReference type="InterPro" id="IPR013783">
    <property type="entry name" value="Ig-like_fold"/>
</dbReference>
<dbReference type="InterPro" id="IPR047777">
    <property type="entry name" value="LapA-like_RM"/>
</dbReference>
<dbReference type="GO" id="GO:0007156">
    <property type="term" value="P:homophilic cell adhesion via plasma membrane adhesion molecules"/>
    <property type="evidence" value="ECO:0007669"/>
    <property type="project" value="InterPro"/>
</dbReference>
<dbReference type="InterPro" id="IPR040853">
    <property type="entry name" value="RapA2_cadherin-like"/>
</dbReference>
<dbReference type="SMART" id="SM00112">
    <property type="entry name" value="CA"/>
    <property type="match status" value="14"/>
</dbReference>
<protein>
    <submittedName>
        <fullName evidence="3">RTX toxin, putative</fullName>
    </submittedName>
</protein>
<feature type="domain" description="Cadherin" evidence="2">
    <location>
        <begin position="587"/>
        <end position="670"/>
    </location>
</feature>
<feature type="domain" description="Cadherin" evidence="2">
    <location>
        <begin position="449"/>
        <end position="553"/>
    </location>
</feature>
<evidence type="ECO:0000256" key="1">
    <source>
        <dbReference type="SAM" id="MobiDB-lite"/>
    </source>
</evidence>
<dbReference type="NCBIfam" id="TIGR01965">
    <property type="entry name" value="VCBS_repeat"/>
    <property type="match status" value="18"/>
</dbReference>
<dbReference type="STRING" id="637905.SVI_3845"/>
<dbReference type="Pfam" id="PF17803">
    <property type="entry name" value="Cadherin_4"/>
    <property type="match status" value="2"/>
</dbReference>
<sequence length="3140" mass="326098">MIMGVSVTEQDAVVTNLVGQLKAKDEQGNIRDVTIGDLIKDGEQLIFAPNSQFILHMADGTIITETNFSEPIPESSLGAAPELATAPVSADAEIAALQAQILAGDDPTAGLPETAAGTAAGGGGNQGGSDYITLGRTGDETLAGSGYDTAGFALAPAPTEDPVILTAELPEPPTIDASSVTLLEANLLQGSNPLAAALEQSNSLQVGAQTGISALTINGIDIFIGGLFVGPITLTTDNGVLVITSFDAVTGTLNYNFTLDTDVDNSASDTLSQIFTTLVTDLAGITTASTITVNIIDDSPNAVDDSNTVSENGDIAIVITGNVLANDTQGADSAVVSQISNTDVATQAIAATTNISGDFGLLQISADGSYTYQLDNSLGNVQALAQGELVTETFTYQLADSDGDTVAATLTITITGTNDIPVIVVIDPDVPVDPDNPVDPILGAEGLVVEAGNEDDGTVVSGVLNTTGLFEPADVDNGAVLVWSGDATGSLGSFTIDPVTGEWSYTLDNSLADSLAEGDTVQEIFIVTVTDEFDATATQQVTITVQGTNDSPIITSSDAAATGTVVEASTLDDETLDPGIPQTSGLLTATDVDNGAQLSWSGNSAGTYGSFSIDSASGSWVYNLDNDLADSLAEGEVILEEFLVTVTDEFGATDTQLVTITVIGTNDAPQITSTSEDAEGVVIETGNADNGTVLPGVLISTGTLDAGDIDNNAVLIFSGSTDGSFGSFFIDPVTGEWTYTLDDSLADSFAEGQSTEEVFLVTVTDEFGLTSTQNVTITVQGTNDSPIIFLDEGDSASGTVIESGSEDDGVFIPGIDVINGTLSVEDVDTIIADNPIWSFTPQSNNYGVFNLNSTTGEWTYNLNNNLADPLAEGESAEETFLVTVTDEFGATDTQLVTITVQGTNDLPILTVDIEGGVTKDANNTTLSDSGILSFTDVDTSNTHSVSEDYNQDIDWSNGDITSVLTQGEITSLIDGFSVDSNSWDYSIANSLVQFLGADETITLSFEVTVTDNDDGTDTETVSITIFGTNSLPELTVEGTGAVLEDFTNPDLNDFGAISFTDADVSDTHEVTEEYKGDIFWTGGTLSNQLIAQDIDILIDGFTVDDDNWDYTIPNALVQFLAVGETITLSFDVTVTDNRGGSDTEPVTITITGTNDIPIITSSGGAHLGSVKEEGVVDDFDNDPNNNNTPADAVLQTGGTVTAEDADHNAILTWSGDESGTYGEFTIDSVSGEWVYALNDSVLVNALASGESHDEIFTVTVTDEFGATDTQNITVTVNGTNDIPVITSSGAAHLGSVKEEGVVDDFDNDPNNNNAPADAVLQTGGTVTAEDADNNSSLAWSGDDSGTYGEFTIDSVSGEWVYALNDSVLVNALASGESHDEIFTVTVTDEFGATDTQNITVTVNGTNDIPVITSSGAAHLGSVKEEGVVDDFDNDPNNNNAPADAVLQTGGTVTAEDADNNSSLAWSGDDSGTYGEFTIDSVSGEWVYALNDSVLVNALASGESHDEIFTVTVTDEFGATDTQNITVTVNGTNDIPVITSSGAAHLGSVKEEGVVDDFDNDPNNNNTPADAVLQTGGTVTAEDADNNSSLAWSGDDSGTYGEFTIDSVSGEWVYALNDSVLVNALASGESHDEIFTVTVTDEFGATDTQNITVTVNGTNDIPVITSSGAAHLGSVKEEGVVDDFDNDPNNNNTPADAVLQTGGTVTAEDADNNSSLAWSGDDSGTYGEFTIDSVSGEWVYALNDSVLVNALASGESHDEIFTVTVTDEFGATDTQNITVTVNGTNDIPVITSSGAAHLGSVKEEGVVDDFDNDPNNNNAPADAVLQTGGTVTAEDADNNSSLAWSGDDSGTYGEFTIDSVSGEWVYALNDSVLVNALASGESHDEIFTVTVTDEFGATDTQNITVTVNGTNDIPVITSSGAAHLGSVKEEGVVDDFDNDPNNNNTPADAVLQTGGTVTAEDADNNSSLAWSGDDSGTYGEFTIDSVSGEWVYALNDSVLVNALASGESHDEIFTVTVTDEFGATDTQNITVTVNGTNDIPVITSSGAAHLGSVKEEGVVDDFDNDPNNNNAPADAVLQTGGTVTAEDADNNSSLAWSGDDSGTYGEFTIDSVSGEWVYALNDSVLVNALASGESHDEIFTVTVTDEFGATDTQNITVTVNGTNDIPVITSSGAAHLGSVKEEGVVDDFDNDPNNNNTPADAVLQTGGTVTAEDADNNSSLAWSGDDSGTYGEFTIDSVSGEWVYALNDSVLVNALASGESHDEIFTVTVTDEFGATDTQNITVTVNGTNDIPVITSSGAAHLGSVKEEGVVDDFDNDPNNNNTPADAVLQTGGTVTAEDADNNSSLAWSGDESGTYGEFTIDSVSGEWVYVLNDSVLVNALASGESHDEIFTVTVTDEFGATDTQNITVTVNGTNDIPILTIDDLTGGITEDDTDPNLNVVGTLSFTDVDNNDTPSIDTAPVGDVIWSGGDLTPGQIIDLIAGFSVDTSSWDYTIANSLVQFLAENETITLNFDVTVTDDFGATDTETVVITITGINDAPIVEGISSLLVSEEGLTGGIIDTDGDPSDDTDAISHMGTLTFTDAENPADNSFTVSLIAPISSAFSAGEEVIWQWDGSNILTGRTEFSDTLVMTVTLGTVSSALSVYSVSYTLDLFAPLDHPVNSTEDLLSIDFGVNIFDGFDNVATTLNAIIEDDSPVDEVDELLMQAMTNAVSEFVTGDLFDPGADGLGSITFTVETSGLTYNGTPLVYNMSGNILTASADGTDVFTVTAILDIDGHYDYKLEILQILDAGVSVEYDLSSAPAGNNAAYYVDVDGQIYSQDNQTTMTIATITGTDGGASSSINSNNHGIGVGPQTSISTDEAILFVYGTNGASLAAVSLGNNNNGNHTGTAEISYLVSYTDNTNSGPILATINGTLDIEIIAENNLNIASIEITYLSGNDFQIIGLSSIDVLLQDPINIELSYTATDADGDSVIFDTPDEGHFFVTLDPIPQPSMHMGSALDDVLIDGQGDSYLIGGIGSDSLDGGADTDRDIFVWDLGSDDGSTDTVYNFDSSYDALNLAEILVGEDNTAISLDDYLDFNFVNGNTEIYVDSDGLVGGVNLDLTIIIDGVDLSTIYAPGDIAIIDGLLTDNALIIDTIP</sequence>
<dbReference type="CDD" id="cd11304">
    <property type="entry name" value="Cadherin_repeat"/>
    <property type="match status" value="1"/>
</dbReference>
<proteinExistence type="predicted"/>
<gene>
    <name evidence="3" type="ordered locus">SVI_3845</name>
</gene>
<reference evidence="4" key="1">
    <citation type="journal article" date="2010" name="Mol. Biosyst.">
        <title>Complete genome sequence and comparative analysis of Shewanella violacea, a psychrophilic and piezophilic bacterium from deep sea floor sediments.</title>
        <authorList>
            <person name="Aono E."/>
            <person name="Baba T."/>
            <person name="Ara T."/>
            <person name="Nishi T."/>
            <person name="Nakamichi T."/>
            <person name="Inamoto E."/>
            <person name="Toyonaga H."/>
            <person name="Hasegawa M."/>
            <person name="Takai Y."/>
            <person name="Okumura Y."/>
            <person name="Baba M."/>
            <person name="Tomita M."/>
            <person name="Kato C."/>
            <person name="Oshima T."/>
            <person name="Nakasone K."/>
            <person name="Mori H."/>
        </authorList>
    </citation>
    <scope>NUCLEOTIDE SEQUENCE [LARGE SCALE GENOMIC DNA]</scope>
    <source>
        <strain evidence="4">JCM 10179 / CIP 106290 / LMG 19151 / DSS12</strain>
    </source>
</reference>
<feature type="domain" description="Cadherin" evidence="2">
    <location>
        <begin position="1326"/>
        <end position="1410"/>
    </location>
</feature>
<feature type="domain" description="Cadherin" evidence="2">
    <location>
        <begin position="2334"/>
        <end position="2418"/>
    </location>
</feature>
<feature type="domain" description="Cadherin" evidence="2">
    <location>
        <begin position="1956"/>
        <end position="2040"/>
    </location>
</feature>
<dbReference type="HOGENOM" id="CLU_225671_0_0_6"/>
<feature type="domain" description="Cadherin" evidence="2">
    <location>
        <begin position="1704"/>
        <end position="1788"/>
    </location>
</feature>
<dbReference type="InterPro" id="IPR019960">
    <property type="entry name" value="T1SS_VCA0849"/>
</dbReference>
<dbReference type="SUPFAM" id="SSF51120">
    <property type="entry name" value="beta-Roll"/>
    <property type="match status" value="1"/>
</dbReference>
<feature type="domain" description="Cadherin" evidence="2">
    <location>
        <begin position="1452"/>
        <end position="1536"/>
    </location>
</feature>
<dbReference type="Gene3D" id="2.60.40.10">
    <property type="entry name" value="Immunoglobulins"/>
    <property type="match status" value="15"/>
</dbReference>
<feature type="compositionally biased region" description="Low complexity" evidence="1">
    <location>
        <begin position="108"/>
        <end position="118"/>
    </location>
</feature>
<dbReference type="KEGG" id="svo:SVI_3845"/>
<evidence type="ECO:0000313" key="4">
    <source>
        <dbReference type="Proteomes" id="UP000002350"/>
    </source>
</evidence>
<evidence type="ECO:0000313" key="3">
    <source>
        <dbReference type="EMBL" id="BAJ03816.1"/>
    </source>
</evidence>
<feature type="domain" description="Cadherin" evidence="2">
    <location>
        <begin position="2082"/>
        <end position="2166"/>
    </location>
</feature>
<dbReference type="eggNOG" id="COG2304">
    <property type="taxonomic scope" value="Bacteria"/>
</dbReference>
<feature type="domain" description="Cadherin" evidence="2">
    <location>
        <begin position="1200"/>
        <end position="1284"/>
    </location>
</feature>
<dbReference type="OrthoDB" id="9813456at2"/>
<dbReference type="NCBIfam" id="NF033682">
    <property type="entry name" value="retention_LapA"/>
    <property type="match status" value="1"/>
</dbReference>
<feature type="domain" description="Cadherin" evidence="2">
    <location>
        <begin position="704"/>
        <end position="787"/>
    </location>
</feature>
<feature type="domain" description="Cadherin" evidence="2">
    <location>
        <begin position="2208"/>
        <end position="2292"/>
    </location>
</feature>
<dbReference type="NCBIfam" id="TIGR03661">
    <property type="entry name" value="T1SS_VCA0849"/>
    <property type="match status" value="1"/>
</dbReference>
<name>D4ZCS1_SHEVD</name>
<keyword evidence="4" id="KW-1185">Reference proteome</keyword>
<feature type="domain" description="Cadherin" evidence="2">
    <location>
        <begin position="1578"/>
        <end position="1662"/>
    </location>
</feature>
<feature type="region of interest" description="Disordered" evidence="1">
    <location>
        <begin position="108"/>
        <end position="133"/>
    </location>
</feature>
<dbReference type="Pfam" id="PF17963">
    <property type="entry name" value="Big_9"/>
    <property type="match status" value="1"/>
</dbReference>
<dbReference type="Proteomes" id="UP000002350">
    <property type="component" value="Chromosome"/>
</dbReference>
<dbReference type="InterPro" id="IPR002126">
    <property type="entry name" value="Cadherin-like_dom"/>
</dbReference>
<dbReference type="GO" id="GO:0005509">
    <property type="term" value="F:calcium ion binding"/>
    <property type="evidence" value="ECO:0007669"/>
    <property type="project" value="InterPro"/>
</dbReference>
<dbReference type="EMBL" id="AP011177">
    <property type="protein sequence ID" value="BAJ03816.1"/>
    <property type="molecule type" value="Genomic_DNA"/>
</dbReference>
<dbReference type="GO" id="GO:0016020">
    <property type="term" value="C:membrane"/>
    <property type="evidence" value="ECO:0007669"/>
    <property type="project" value="InterPro"/>
</dbReference>
<evidence type="ECO:0000259" key="2">
    <source>
        <dbReference type="SMART" id="SM00112"/>
    </source>
</evidence>